<reference evidence="1 2" key="1">
    <citation type="journal article" date="2019" name="Environ. Microbiol.">
        <title>At the nexus of three kingdoms: the genome of the mycorrhizal fungus Gigaspora margarita provides insights into plant, endobacterial and fungal interactions.</title>
        <authorList>
            <person name="Venice F."/>
            <person name="Ghignone S."/>
            <person name="Salvioli di Fossalunga A."/>
            <person name="Amselem J."/>
            <person name="Novero M."/>
            <person name="Xianan X."/>
            <person name="Sedzielewska Toro K."/>
            <person name="Morin E."/>
            <person name="Lipzen A."/>
            <person name="Grigoriev I.V."/>
            <person name="Henrissat B."/>
            <person name="Martin F.M."/>
            <person name="Bonfante P."/>
        </authorList>
    </citation>
    <scope>NUCLEOTIDE SEQUENCE [LARGE SCALE GENOMIC DNA]</scope>
    <source>
        <strain evidence="1 2">BEG34</strain>
    </source>
</reference>
<evidence type="ECO:0000313" key="2">
    <source>
        <dbReference type="Proteomes" id="UP000439903"/>
    </source>
</evidence>
<organism evidence="1 2">
    <name type="scientific">Gigaspora margarita</name>
    <dbReference type="NCBI Taxonomy" id="4874"/>
    <lineage>
        <taxon>Eukaryota</taxon>
        <taxon>Fungi</taxon>
        <taxon>Fungi incertae sedis</taxon>
        <taxon>Mucoromycota</taxon>
        <taxon>Glomeromycotina</taxon>
        <taxon>Glomeromycetes</taxon>
        <taxon>Diversisporales</taxon>
        <taxon>Gigasporaceae</taxon>
        <taxon>Gigaspora</taxon>
    </lineage>
</organism>
<dbReference type="EMBL" id="WTPW01001650">
    <property type="protein sequence ID" value="KAF0424479.1"/>
    <property type="molecule type" value="Genomic_DNA"/>
</dbReference>
<gene>
    <name evidence="1" type="ORF">F8M41_006593</name>
</gene>
<dbReference type="Proteomes" id="UP000439903">
    <property type="component" value="Unassembled WGS sequence"/>
</dbReference>
<evidence type="ECO:0000313" key="1">
    <source>
        <dbReference type="EMBL" id="KAF0424479.1"/>
    </source>
</evidence>
<proteinExistence type="predicted"/>
<comment type="caution">
    <text evidence="1">The sequence shown here is derived from an EMBL/GenBank/DDBJ whole genome shotgun (WGS) entry which is preliminary data.</text>
</comment>
<protein>
    <submittedName>
        <fullName evidence="1">Uncharacterized protein</fullName>
    </submittedName>
</protein>
<accession>A0A8H3X669</accession>
<keyword evidence="2" id="KW-1185">Reference proteome</keyword>
<name>A0A8H3X669_GIGMA</name>
<dbReference type="AlphaFoldDB" id="A0A8H3X669"/>
<sequence>MILKKLSPNFHNSLKNKRMIMNQDFTIPLKKKRTIMNQGFTIPLKKKKMIMKKPSSSLHNSIEEKENDYEEAITKPLQFY</sequence>